<dbReference type="Proteomes" id="UP000741863">
    <property type="component" value="Unassembled WGS sequence"/>
</dbReference>
<sequence>MPTCSNCKQGWGWRLSIKKSFSIYGMSCPHCQVQYLSRNAKRKTSFLAFLPLLVPLLSLLTNLGFLAIIMIFLSVSLLFMSLYPFLMELSSEDQLRF</sequence>
<keyword evidence="1" id="KW-0812">Transmembrane</keyword>
<keyword evidence="3" id="KW-1185">Reference proteome</keyword>
<dbReference type="RefSeq" id="WP_204696570.1">
    <property type="nucleotide sequence ID" value="NZ_JAFBEC010000003.1"/>
</dbReference>
<organism evidence="2 3">
    <name type="scientific">Geomicrobium sediminis</name>
    <dbReference type="NCBI Taxonomy" id="1347788"/>
    <lineage>
        <taxon>Bacteria</taxon>
        <taxon>Bacillati</taxon>
        <taxon>Bacillota</taxon>
        <taxon>Bacilli</taxon>
        <taxon>Bacillales</taxon>
        <taxon>Geomicrobium</taxon>
    </lineage>
</organism>
<gene>
    <name evidence="2" type="ORF">JOD17_001479</name>
</gene>
<accession>A0ABS2PB70</accession>
<keyword evidence="1" id="KW-1133">Transmembrane helix</keyword>
<name>A0ABS2PB70_9BACL</name>
<keyword evidence="1" id="KW-0472">Membrane</keyword>
<dbReference type="EMBL" id="JAFBEC010000003">
    <property type="protein sequence ID" value="MBM7632386.1"/>
    <property type="molecule type" value="Genomic_DNA"/>
</dbReference>
<reference evidence="2 3" key="1">
    <citation type="submission" date="2021-01" db="EMBL/GenBank/DDBJ databases">
        <title>Genomic Encyclopedia of Type Strains, Phase IV (KMG-IV): sequencing the most valuable type-strain genomes for metagenomic binning, comparative biology and taxonomic classification.</title>
        <authorList>
            <person name="Goeker M."/>
        </authorList>
    </citation>
    <scope>NUCLEOTIDE SEQUENCE [LARGE SCALE GENOMIC DNA]</scope>
    <source>
        <strain evidence="2 3">DSM 25540</strain>
    </source>
</reference>
<comment type="caution">
    <text evidence="2">The sequence shown here is derived from an EMBL/GenBank/DDBJ whole genome shotgun (WGS) entry which is preliminary data.</text>
</comment>
<dbReference type="NCBIfam" id="TIGR04104">
    <property type="entry name" value="cxxc_20_cxxc"/>
    <property type="match status" value="1"/>
</dbReference>
<evidence type="ECO:0000256" key="1">
    <source>
        <dbReference type="SAM" id="Phobius"/>
    </source>
</evidence>
<dbReference type="InterPro" id="IPR026369">
    <property type="entry name" value="CxxC_20_CxxC"/>
</dbReference>
<evidence type="ECO:0000313" key="3">
    <source>
        <dbReference type="Proteomes" id="UP000741863"/>
    </source>
</evidence>
<protein>
    <submittedName>
        <fullName evidence="2">CXXC-20-CXXC protein</fullName>
    </submittedName>
</protein>
<proteinExistence type="predicted"/>
<evidence type="ECO:0000313" key="2">
    <source>
        <dbReference type="EMBL" id="MBM7632386.1"/>
    </source>
</evidence>
<feature type="transmembrane region" description="Helical" evidence="1">
    <location>
        <begin position="44"/>
        <end position="60"/>
    </location>
</feature>
<feature type="transmembrane region" description="Helical" evidence="1">
    <location>
        <begin position="66"/>
        <end position="86"/>
    </location>
</feature>